<dbReference type="Proteomes" id="UP001327957">
    <property type="component" value="Unassembled WGS sequence"/>
</dbReference>
<evidence type="ECO:0000256" key="1">
    <source>
        <dbReference type="SAM" id="MobiDB-lite"/>
    </source>
</evidence>
<dbReference type="AlphaFoldDB" id="A0AAV9T498"/>
<proteinExistence type="predicted"/>
<keyword evidence="3" id="KW-1185">Reference proteome</keyword>
<sequence length="170" mass="18584">MSADYPEDYPPPPSYDETVSTAARQPPFPRPESLQTHRITIGSEAVSLSLPFPDPADFWQGRDITSQDWAAFASDITAALTDDGEALDDQKQVDKDAYHKRRVNEILAAWNSRFFERRGLTVVVNGTETGAGSLSDGTSRFSFGPDKFGIKIGSGIFGVDLSSKTPDPKK</sequence>
<evidence type="ECO:0000313" key="2">
    <source>
        <dbReference type="EMBL" id="KAK6213367.1"/>
    </source>
</evidence>
<reference evidence="2 3" key="1">
    <citation type="submission" date="2023-04" db="EMBL/GenBank/DDBJ databases">
        <title>Colletotrichum tabacum stain YC1 causing leaf anthracnose on Nicotiana tabacum(L.) cv.</title>
        <authorList>
            <person name="Ji Z."/>
            <person name="Wang M."/>
            <person name="Zhang J."/>
            <person name="Wang N."/>
            <person name="Zhou Z."/>
        </authorList>
    </citation>
    <scope>NUCLEOTIDE SEQUENCE [LARGE SCALE GENOMIC DNA]</scope>
    <source>
        <strain evidence="2 3">YC1</strain>
    </source>
</reference>
<dbReference type="EMBL" id="JASAOK010000044">
    <property type="protein sequence ID" value="KAK6213367.1"/>
    <property type="molecule type" value="Genomic_DNA"/>
</dbReference>
<organism evidence="2 3">
    <name type="scientific">Colletotrichum tabaci</name>
    <dbReference type="NCBI Taxonomy" id="1209068"/>
    <lineage>
        <taxon>Eukaryota</taxon>
        <taxon>Fungi</taxon>
        <taxon>Dikarya</taxon>
        <taxon>Ascomycota</taxon>
        <taxon>Pezizomycotina</taxon>
        <taxon>Sordariomycetes</taxon>
        <taxon>Hypocreomycetidae</taxon>
        <taxon>Glomerellales</taxon>
        <taxon>Glomerellaceae</taxon>
        <taxon>Colletotrichum</taxon>
        <taxon>Colletotrichum destructivum species complex</taxon>
    </lineage>
</organism>
<gene>
    <name evidence="2" type="ORF">QIS74_09369</name>
</gene>
<evidence type="ECO:0000313" key="3">
    <source>
        <dbReference type="Proteomes" id="UP001327957"/>
    </source>
</evidence>
<comment type="caution">
    <text evidence="2">The sequence shown here is derived from an EMBL/GenBank/DDBJ whole genome shotgun (WGS) entry which is preliminary data.</text>
</comment>
<accession>A0AAV9T498</accession>
<name>A0AAV9T498_9PEZI</name>
<feature type="region of interest" description="Disordered" evidence="1">
    <location>
        <begin position="1"/>
        <end position="35"/>
    </location>
</feature>
<protein>
    <submittedName>
        <fullName evidence="2">Uncharacterized protein</fullName>
    </submittedName>
</protein>